<reference evidence="2" key="1">
    <citation type="journal article" date="2023" name="Science">
        <title>Genome structures resolve the early diversification of teleost fishes.</title>
        <authorList>
            <person name="Parey E."/>
            <person name="Louis A."/>
            <person name="Montfort J."/>
            <person name="Bouchez O."/>
            <person name="Roques C."/>
            <person name="Iampietro C."/>
            <person name="Lluch J."/>
            <person name="Castinel A."/>
            <person name="Donnadieu C."/>
            <person name="Desvignes T."/>
            <person name="Floi Bucao C."/>
            <person name="Jouanno E."/>
            <person name="Wen M."/>
            <person name="Mejri S."/>
            <person name="Dirks R."/>
            <person name="Jansen H."/>
            <person name="Henkel C."/>
            <person name="Chen W.J."/>
            <person name="Zahm M."/>
            <person name="Cabau C."/>
            <person name="Klopp C."/>
            <person name="Thompson A.W."/>
            <person name="Robinson-Rechavi M."/>
            <person name="Braasch I."/>
            <person name="Lecointre G."/>
            <person name="Bobe J."/>
            <person name="Postlethwait J.H."/>
            <person name="Berthelot C."/>
            <person name="Roest Crollius H."/>
            <person name="Guiguen Y."/>
        </authorList>
    </citation>
    <scope>NUCLEOTIDE SEQUENCE</scope>
    <source>
        <strain evidence="2">NC1722</strain>
    </source>
</reference>
<dbReference type="Proteomes" id="UP001221898">
    <property type="component" value="Unassembled WGS sequence"/>
</dbReference>
<organism evidence="2 3">
    <name type="scientific">Aldrovandia affinis</name>
    <dbReference type="NCBI Taxonomy" id="143900"/>
    <lineage>
        <taxon>Eukaryota</taxon>
        <taxon>Metazoa</taxon>
        <taxon>Chordata</taxon>
        <taxon>Craniata</taxon>
        <taxon>Vertebrata</taxon>
        <taxon>Euteleostomi</taxon>
        <taxon>Actinopterygii</taxon>
        <taxon>Neopterygii</taxon>
        <taxon>Teleostei</taxon>
        <taxon>Notacanthiformes</taxon>
        <taxon>Halosauridae</taxon>
        <taxon>Aldrovandia</taxon>
    </lineage>
</organism>
<gene>
    <name evidence="2" type="ORF">AAFF_G00211410</name>
</gene>
<evidence type="ECO:0000256" key="1">
    <source>
        <dbReference type="SAM" id="MobiDB-lite"/>
    </source>
</evidence>
<proteinExistence type="predicted"/>
<evidence type="ECO:0000313" key="3">
    <source>
        <dbReference type="Proteomes" id="UP001221898"/>
    </source>
</evidence>
<comment type="caution">
    <text evidence="2">The sequence shown here is derived from an EMBL/GenBank/DDBJ whole genome shotgun (WGS) entry which is preliminary data.</text>
</comment>
<name>A0AAD7WV45_9TELE</name>
<feature type="region of interest" description="Disordered" evidence="1">
    <location>
        <begin position="105"/>
        <end position="140"/>
    </location>
</feature>
<sequence>MEKFNTLSSLLDMDTSDMSNQEQRRFMNQLKEAICDVKVQLQSSREMRESIDKDIQRLISGAATWTFTVQQAAKLGIKTAALRELVVERKRAIALARQLEEQEGALSSGGGASTAAGPNHQSNIQPITAEEGTSAGGQVLRQGVSETAAKKKQKCNKVKLF</sequence>
<dbReference type="AlphaFoldDB" id="A0AAD7WV45"/>
<dbReference type="EMBL" id="JAINUG010000028">
    <property type="protein sequence ID" value="KAJ8410100.1"/>
    <property type="molecule type" value="Genomic_DNA"/>
</dbReference>
<protein>
    <submittedName>
        <fullName evidence="2">Uncharacterized protein</fullName>
    </submittedName>
</protein>
<evidence type="ECO:0000313" key="2">
    <source>
        <dbReference type="EMBL" id="KAJ8410100.1"/>
    </source>
</evidence>
<accession>A0AAD7WV45</accession>
<keyword evidence="3" id="KW-1185">Reference proteome</keyword>